<reference evidence="3" key="1">
    <citation type="journal article" date="2019" name="Int. J. Syst. Evol. Microbiol.">
        <title>The Global Catalogue of Microorganisms (GCM) 10K type strain sequencing project: providing services to taxonomists for standard genome sequencing and annotation.</title>
        <authorList>
            <consortium name="The Broad Institute Genomics Platform"/>
            <consortium name="The Broad Institute Genome Sequencing Center for Infectious Disease"/>
            <person name="Wu L."/>
            <person name="Ma J."/>
        </authorList>
    </citation>
    <scope>NUCLEOTIDE SEQUENCE [LARGE SCALE GENOMIC DNA]</scope>
    <source>
        <strain evidence="3">CGMCC 1.15399</strain>
    </source>
</reference>
<comment type="caution">
    <text evidence="2">The sequence shown here is derived from an EMBL/GenBank/DDBJ whole genome shotgun (WGS) entry which is preliminary data.</text>
</comment>
<accession>A0ABW4GIK1</accession>
<dbReference type="InterPro" id="IPR002734">
    <property type="entry name" value="RibDG_C"/>
</dbReference>
<sequence>MRKLTYYVAISIDGYIAGPNGEFDFYPVADDLAAYWNEEVPETVPTHIRKQLGFDAPNKRFDTVLMGRGTYQPGLDVGMTSPYAHLRQYVFSTTIPEIPDPAVELVSGDPLALVRRLKEEEGDLGIWLCGGGKLAGTLLPEIDELIVKAYPVVAGSGIAAFDGEFRPTLFNLTATRTFGNGTVLMTYAR</sequence>
<dbReference type="PANTHER" id="PTHR38011:SF11">
    <property type="entry name" value="2,5-DIAMINO-6-RIBOSYLAMINO-4(3H)-PYRIMIDINONE 5'-PHOSPHATE REDUCTASE"/>
    <property type="match status" value="1"/>
</dbReference>
<feature type="domain" description="Bacterial bifunctional deaminase-reductase C-terminal" evidence="1">
    <location>
        <begin position="2"/>
        <end position="184"/>
    </location>
</feature>
<dbReference type="Proteomes" id="UP001597097">
    <property type="component" value="Unassembled WGS sequence"/>
</dbReference>
<dbReference type="InterPro" id="IPR050765">
    <property type="entry name" value="Riboflavin_Biosynth_HTPR"/>
</dbReference>
<evidence type="ECO:0000313" key="2">
    <source>
        <dbReference type="EMBL" id="MFD1542430.1"/>
    </source>
</evidence>
<dbReference type="RefSeq" id="WP_219531400.1">
    <property type="nucleotide sequence ID" value="NZ_JAHKRM010000011.1"/>
</dbReference>
<dbReference type="Pfam" id="PF01872">
    <property type="entry name" value="RibD_C"/>
    <property type="match status" value="1"/>
</dbReference>
<protein>
    <submittedName>
        <fullName evidence="2">Dihydrofolate reductase family protein</fullName>
    </submittedName>
</protein>
<name>A0ABW4GIK1_9ACTN</name>
<gene>
    <name evidence="2" type="ORF">ACFSJ0_35625</name>
</gene>
<dbReference type="PANTHER" id="PTHR38011">
    <property type="entry name" value="DIHYDROFOLATE REDUCTASE FAMILY PROTEIN (AFU_ORTHOLOGUE AFUA_8G06820)"/>
    <property type="match status" value="1"/>
</dbReference>
<organism evidence="2 3">
    <name type="scientific">Nonomuraea guangzhouensis</name>
    <dbReference type="NCBI Taxonomy" id="1291555"/>
    <lineage>
        <taxon>Bacteria</taxon>
        <taxon>Bacillati</taxon>
        <taxon>Actinomycetota</taxon>
        <taxon>Actinomycetes</taxon>
        <taxon>Streptosporangiales</taxon>
        <taxon>Streptosporangiaceae</taxon>
        <taxon>Nonomuraea</taxon>
    </lineage>
</organism>
<evidence type="ECO:0000313" key="3">
    <source>
        <dbReference type="Proteomes" id="UP001597097"/>
    </source>
</evidence>
<keyword evidence="3" id="KW-1185">Reference proteome</keyword>
<dbReference type="EMBL" id="JBHUCM010000031">
    <property type="protein sequence ID" value="MFD1542430.1"/>
    <property type="molecule type" value="Genomic_DNA"/>
</dbReference>
<proteinExistence type="predicted"/>
<evidence type="ECO:0000259" key="1">
    <source>
        <dbReference type="Pfam" id="PF01872"/>
    </source>
</evidence>